<dbReference type="InterPro" id="IPR005467">
    <property type="entry name" value="His_kinase_dom"/>
</dbReference>
<dbReference type="InterPro" id="IPR004358">
    <property type="entry name" value="Sig_transdc_His_kin-like_C"/>
</dbReference>
<dbReference type="PROSITE" id="PS50109">
    <property type="entry name" value="HIS_KIN"/>
    <property type="match status" value="1"/>
</dbReference>
<gene>
    <name evidence="18" type="ORF">GXW76_14875</name>
</gene>
<evidence type="ECO:0000259" key="17">
    <source>
        <dbReference type="PROSITE" id="PS50885"/>
    </source>
</evidence>
<dbReference type="InterPro" id="IPR003660">
    <property type="entry name" value="HAMP_dom"/>
</dbReference>
<keyword evidence="10" id="KW-0418">Kinase</keyword>
<evidence type="ECO:0000256" key="1">
    <source>
        <dbReference type="ARBA" id="ARBA00000085"/>
    </source>
</evidence>
<dbReference type="PRINTS" id="PR00344">
    <property type="entry name" value="BCTRLSENSOR"/>
</dbReference>
<evidence type="ECO:0000256" key="9">
    <source>
        <dbReference type="ARBA" id="ARBA00022741"/>
    </source>
</evidence>
<evidence type="ECO:0000313" key="19">
    <source>
        <dbReference type="Proteomes" id="UP001138751"/>
    </source>
</evidence>
<evidence type="ECO:0000256" key="5">
    <source>
        <dbReference type="ARBA" id="ARBA00022519"/>
    </source>
</evidence>
<dbReference type="CDD" id="cd00082">
    <property type="entry name" value="HisKA"/>
    <property type="match status" value="1"/>
</dbReference>
<keyword evidence="9" id="KW-0547">Nucleotide-binding</keyword>
<keyword evidence="4" id="KW-1003">Cell membrane</keyword>
<dbReference type="InterPro" id="IPR036890">
    <property type="entry name" value="HATPase_C_sf"/>
</dbReference>
<evidence type="ECO:0000256" key="7">
    <source>
        <dbReference type="ARBA" id="ARBA00022679"/>
    </source>
</evidence>
<dbReference type="PANTHER" id="PTHR44936">
    <property type="entry name" value="SENSOR PROTEIN CREC"/>
    <property type="match status" value="1"/>
</dbReference>
<dbReference type="Gene3D" id="1.10.287.130">
    <property type="match status" value="1"/>
</dbReference>
<dbReference type="GO" id="GO:0005886">
    <property type="term" value="C:plasma membrane"/>
    <property type="evidence" value="ECO:0007669"/>
    <property type="project" value="UniProtKB-SubCell"/>
</dbReference>
<dbReference type="EMBL" id="JAAEDM010000041">
    <property type="protein sequence ID" value="MBR0672463.1"/>
    <property type="molecule type" value="Genomic_DNA"/>
</dbReference>
<dbReference type="Proteomes" id="UP001138751">
    <property type="component" value="Unassembled WGS sequence"/>
</dbReference>
<accession>A0A9X9WZ84</accession>
<sequence length="372" mass="39979">MHWTPIPTVRLTEETSARIETIRARLLELEPNPADAGMRLGYLDEAGSGTPAGEQGRHLLVGALQLPDGSWLNFAAALFRPMVAEHGAFLPTTLSTTAMAAGILILGFLVVRLIGRPLRALSIAADRIGRPGESAPVSEDGPREVRQAAQAFNRMQARIDRLIADRTQALAAVSHDLRTPIARLRLRAGFIEDSETQRQIDLDLDEMEGMIASTLAYLRGEAEQEQLRVADLAAILETLCDDAADAGHRASYEGPSQARLACRPIAMKRALANLIDNALKYGGVARVTLRDSGTMVEISIEDDGPGIPDQEMEAAFEPFRRLDPARNPESGGSGLGLTIARQVAERHGGTVSLGNRPGGGLVATLTIPRARQ</sequence>
<dbReference type="CDD" id="cd00075">
    <property type="entry name" value="HATPase"/>
    <property type="match status" value="1"/>
</dbReference>
<organism evidence="18 19">
    <name type="scientific">Neoroseomonas soli</name>
    <dbReference type="NCBI Taxonomy" id="1081025"/>
    <lineage>
        <taxon>Bacteria</taxon>
        <taxon>Pseudomonadati</taxon>
        <taxon>Pseudomonadota</taxon>
        <taxon>Alphaproteobacteria</taxon>
        <taxon>Acetobacterales</taxon>
        <taxon>Acetobacteraceae</taxon>
        <taxon>Neoroseomonas</taxon>
    </lineage>
</organism>
<dbReference type="InterPro" id="IPR003594">
    <property type="entry name" value="HATPase_dom"/>
</dbReference>
<dbReference type="SUPFAM" id="SSF47384">
    <property type="entry name" value="Homodimeric domain of signal transducing histidine kinase"/>
    <property type="match status" value="1"/>
</dbReference>
<comment type="caution">
    <text evidence="18">The sequence shown here is derived from an EMBL/GenBank/DDBJ whole genome shotgun (WGS) entry which is preliminary data.</text>
</comment>
<dbReference type="EC" id="2.7.13.3" evidence="3"/>
<feature type="transmembrane region" description="Helical" evidence="15">
    <location>
        <begin position="88"/>
        <end position="111"/>
    </location>
</feature>
<dbReference type="Pfam" id="PF02518">
    <property type="entry name" value="HATPase_c"/>
    <property type="match status" value="1"/>
</dbReference>
<dbReference type="Pfam" id="PF00672">
    <property type="entry name" value="HAMP"/>
    <property type="match status" value="1"/>
</dbReference>
<dbReference type="SMART" id="SM00387">
    <property type="entry name" value="HATPase_c"/>
    <property type="match status" value="1"/>
</dbReference>
<keyword evidence="13" id="KW-0902">Two-component regulatory system</keyword>
<evidence type="ECO:0000313" key="18">
    <source>
        <dbReference type="EMBL" id="MBR0672463.1"/>
    </source>
</evidence>
<evidence type="ECO:0000256" key="6">
    <source>
        <dbReference type="ARBA" id="ARBA00022553"/>
    </source>
</evidence>
<keyword evidence="19" id="KW-1185">Reference proteome</keyword>
<keyword evidence="6" id="KW-0597">Phosphoprotein</keyword>
<evidence type="ECO:0000256" key="13">
    <source>
        <dbReference type="ARBA" id="ARBA00023012"/>
    </source>
</evidence>
<dbReference type="AlphaFoldDB" id="A0A9X9WZ84"/>
<comment type="subcellular location">
    <subcellularLocation>
        <location evidence="2">Cell inner membrane</location>
        <topology evidence="2">Multi-pass membrane protein</topology>
    </subcellularLocation>
</comment>
<keyword evidence="14 15" id="KW-0472">Membrane</keyword>
<feature type="domain" description="HAMP" evidence="17">
    <location>
        <begin position="112"/>
        <end position="164"/>
    </location>
</feature>
<evidence type="ECO:0000256" key="2">
    <source>
        <dbReference type="ARBA" id="ARBA00004429"/>
    </source>
</evidence>
<reference evidence="18" key="1">
    <citation type="submission" date="2020-01" db="EMBL/GenBank/DDBJ databases">
        <authorList>
            <person name="Rat A."/>
        </authorList>
    </citation>
    <scope>NUCLEOTIDE SEQUENCE</scope>
    <source>
        <strain evidence="18">LMG 31231</strain>
    </source>
</reference>
<evidence type="ECO:0000256" key="8">
    <source>
        <dbReference type="ARBA" id="ARBA00022692"/>
    </source>
</evidence>
<dbReference type="PROSITE" id="PS50885">
    <property type="entry name" value="HAMP"/>
    <property type="match status" value="1"/>
</dbReference>
<dbReference type="GO" id="GO:0005524">
    <property type="term" value="F:ATP binding"/>
    <property type="evidence" value="ECO:0007669"/>
    <property type="project" value="UniProtKB-KW"/>
</dbReference>
<dbReference type="InterPro" id="IPR036097">
    <property type="entry name" value="HisK_dim/P_sf"/>
</dbReference>
<dbReference type="Gene3D" id="3.30.565.10">
    <property type="entry name" value="Histidine kinase-like ATPase, C-terminal domain"/>
    <property type="match status" value="1"/>
</dbReference>
<evidence type="ECO:0000256" key="12">
    <source>
        <dbReference type="ARBA" id="ARBA00022989"/>
    </source>
</evidence>
<evidence type="ECO:0000256" key="10">
    <source>
        <dbReference type="ARBA" id="ARBA00022777"/>
    </source>
</evidence>
<dbReference type="GO" id="GO:0000155">
    <property type="term" value="F:phosphorelay sensor kinase activity"/>
    <property type="evidence" value="ECO:0007669"/>
    <property type="project" value="InterPro"/>
</dbReference>
<keyword evidence="7" id="KW-0808">Transferase</keyword>
<keyword evidence="5" id="KW-0997">Cell inner membrane</keyword>
<comment type="catalytic activity">
    <reaction evidence="1">
        <text>ATP + protein L-histidine = ADP + protein N-phospho-L-histidine.</text>
        <dbReference type="EC" id="2.7.13.3"/>
    </reaction>
</comment>
<dbReference type="InterPro" id="IPR003661">
    <property type="entry name" value="HisK_dim/P_dom"/>
</dbReference>
<dbReference type="SMART" id="SM00388">
    <property type="entry name" value="HisKA"/>
    <property type="match status" value="1"/>
</dbReference>
<evidence type="ECO:0000256" key="15">
    <source>
        <dbReference type="SAM" id="Phobius"/>
    </source>
</evidence>
<evidence type="ECO:0000256" key="14">
    <source>
        <dbReference type="ARBA" id="ARBA00023136"/>
    </source>
</evidence>
<dbReference type="SUPFAM" id="SSF55874">
    <property type="entry name" value="ATPase domain of HSP90 chaperone/DNA topoisomerase II/histidine kinase"/>
    <property type="match status" value="1"/>
</dbReference>
<dbReference type="SMART" id="SM00304">
    <property type="entry name" value="HAMP"/>
    <property type="match status" value="1"/>
</dbReference>
<evidence type="ECO:0000259" key="16">
    <source>
        <dbReference type="PROSITE" id="PS50109"/>
    </source>
</evidence>
<evidence type="ECO:0000256" key="3">
    <source>
        <dbReference type="ARBA" id="ARBA00012438"/>
    </source>
</evidence>
<reference evidence="18" key="2">
    <citation type="journal article" date="2021" name="Syst. Appl. Microbiol.">
        <title>Roseomonas hellenica sp. nov., isolated from roots of wild-growing Alkanna tinctoria.</title>
        <authorList>
            <person name="Rat A."/>
            <person name="Naranjo H.D."/>
            <person name="Lebbe L."/>
            <person name="Cnockaert M."/>
            <person name="Krigas N."/>
            <person name="Grigoriadou K."/>
            <person name="Maloupa E."/>
            <person name="Willems A."/>
        </authorList>
    </citation>
    <scope>NUCLEOTIDE SEQUENCE</scope>
    <source>
        <strain evidence="18">LMG 31231</strain>
    </source>
</reference>
<proteinExistence type="predicted"/>
<name>A0A9X9WZ84_9PROT</name>
<evidence type="ECO:0000256" key="11">
    <source>
        <dbReference type="ARBA" id="ARBA00022840"/>
    </source>
</evidence>
<evidence type="ECO:0000256" key="4">
    <source>
        <dbReference type="ARBA" id="ARBA00022475"/>
    </source>
</evidence>
<feature type="domain" description="Histidine kinase" evidence="16">
    <location>
        <begin position="172"/>
        <end position="371"/>
    </location>
</feature>
<dbReference type="Pfam" id="PF00512">
    <property type="entry name" value="HisKA"/>
    <property type="match status" value="1"/>
</dbReference>
<dbReference type="PANTHER" id="PTHR44936:SF5">
    <property type="entry name" value="SENSOR HISTIDINE KINASE ENVZ"/>
    <property type="match status" value="1"/>
</dbReference>
<dbReference type="SUPFAM" id="SSF158472">
    <property type="entry name" value="HAMP domain-like"/>
    <property type="match status" value="1"/>
</dbReference>
<dbReference type="CDD" id="cd06225">
    <property type="entry name" value="HAMP"/>
    <property type="match status" value="1"/>
</dbReference>
<dbReference type="InterPro" id="IPR050980">
    <property type="entry name" value="2C_sensor_his_kinase"/>
</dbReference>
<protein>
    <recommendedName>
        <fullName evidence="3">histidine kinase</fullName>
        <ecNumber evidence="3">2.7.13.3</ecNumber>
    </recommendedName>
</protein>
<keyword evidence="12 15" id="KW-1133">Transmembrane helix</keyword>
<keyword evidence="11" id="KW-0067">ATP-binding</keyword>
<keyword evidence="8 15" id="KW-0812">Transmembrane</keyword>